<dbReference type="Pfam" id="PF02931">
    <property type="entry name" value="Neur_chan_LBD"/>
    <property type="match status" value="1"/>
</dbReference>
<dbReference type="Proteomes" id="UP000678499">
    <property type="component" value="Unassembled WGS sequence"/>
</dbReference>
<dbReference type="Gene3D" id="2.70.170.10">
    <property type="entry name" value="Neurotransmitter-gated ion-channel ligand-binding domain"/>
    <property type="match status" value="1"/>
</dbReference>
<evidence type="ECO:0000259" key="2">
    <source>
        <dbReference type="Pfam" id="PF02931"/>
    </source>
</evidence>
<name>A0A7R9GE10_9CRUS</name>
<gene>
    <name evidence="3" type="ORF">NMOB1V02_LOCUS6799</name>
</gene>
<dbReference type="EMBL" id="CAJPEX010001485">
    <property type="protein sequence ID" value="CAG0919268.1"/>
    <property type="molecule type" value="Genomic_DNA"/>
</dbReference>
<accession>A0A7R9GE10</accession>
<reference evidence="3" key="1">
    <citation type="submission" date="2020-11" db="EMBL/GenBank/DDBJ databases">
        <authorList>
            <person name="Tran Van P."/>
        </authorList>
    </citation>
    <scope>NUCLEOTIDE SEQUENCE</scope>
</reference>
<dbReference type="InterPro" id="IPR036734">
    <property type="entry name" value="Neur_chan_lig-bd_sf"/>
</dbReference>
<dbReference type="SUPFAM" id="SSF63712">
    <property type="entry name" value="Nicotinic receptor ligand binding domain-like"/>
    <property type="match status" value="1"/>
</dbReference>
<dbReference type="EMBL" id="OA883522">
    <property type="protein sequence ID" value="CAD7279116.1"/>
    <property type="molecule type" value="Genomic_DNA"/>
</dbReference>
<feature type="region of interest" description="Disordered" evidence="1">
    <location>
        <begin position="1"/>
        <end position="31"/>
    </location>
</feature>
<evidence type="ECO:0000313" key="4">
    <source>
        <dbReference type="Proteomes" id="UP000678499"/>
    </source>
</evidence>
<proteinExistence type="predicted"/>
<evidence type="ECO:0000256" key="1">
    <source>
        <dbReference type="SAM" id="MobiDB-lite"/>
    </source>
</evidence>
<dbReference type="InterPro" id="IPR006202">
    <property type="entry name" value="Neur_chan_lig-bd"/>
</dbReference>
<sequence length="172" mass="19622">MHRETLGSGPLEFRDILPEDPKSYDKMQPPKENGAATQVYFHVTVMSLDSIDEGSMTYAADIFFAQSWKDYRLRLPDGNMSSCNSTSGYRLLPVTWLDGIWRPDSFFKNAKKVTFQEMTIPNHYIWLHADKTILYMVKWVQFGPAWPPSIIKAGSYLFVSVYSGSHLSCPAP</sequence>
<feature type="compositionally biased region" description="Basic and acidic residues" evidence="1">
    <location>
        <begin position="12"/>
        <end position="29"/>
    </location>
</feature>
<organism evidence="3">
    <name type="scientific">Notodromas monacha</name>
    <dbReference type="NCBI Taxonomy" id="399045"/>
    <lineage>
        <taxon>Eukaryota</taxon>
        <taxon>Metazoa</taxon>
        <taxon>Ecdysozoa</taxon>
        <taxon>Arthropoda</taxon>
        <taxon>Crustacea</taxon>
        <taxon>Oligostraca</taxon>
        <taxon>Ostracoda</taxon>
        <taxon>Podocopa</taxon>
        <taxon>Podocopida</taxon>
        <taxon>Cypridocopina</taxon>
        <taxon>Cypridoidea</taxon>
        <taxon>Cyprididae</taxon>
        <taxon>Notodromas</taxon>
    </lineage>
</organism>
<dbReference type="OrthoDB" id="407674at2759"/>
<dbReference type="AlphaFoldDB" id="A0A7R9GE10"/>
<protein>
    <recommendedName>
        <fullName evidence="2">Neurotransmitter-gated ion-channel ligand-binding domain-containing protein</fullName>
    </recommendedName>
</protein>
<dbReference type="GO" id="GO:0016020">
    <property type="term" value="C:membrane"/>
    <property type="evidence" value="ECO:0007669"/>
    <property type="project" value="InterPro"/>
</dbReference>
<keyword evidence="4" id="KW-1185">Reference proteome</keyword>
<dbReference type="GO" id="GO:0005230">
    <property type="term" value="F:extracellular ligand-gated monoatomic ion channel activity"/>
    <property type="evidence" value="ECO:0007669"/>
    <property type="project" value="InterPro"/>
</dbReference>
<evidence type="ECO:0000313" key="3">
    <source>
        <dbReference type="EMBL" id="CAD7279116.1"/>
    </source>
</evidence>
<feature type="domain" description="Neurotransmitter-gated ion-channel ligand-binding" evidence="2">
    <location>
        <begin position="22"/>
        <end position="138"/>
    </location>
</feature>